<sequence length="112" mass="12517">MSFRWSDLRTQARRARWPCQTCLCPPRHCWIFSSPMPRPAMRCTSLETSILSSTAVDRRGRPLLQAIARSYSDIGRRLEPIRLIANGRVALSDPIGAGLEARLSIIVVDAAP</sequence>
<dbReference type="AlphaFoldDB" id="A0A858Q5W3"/>
<keyword evidence="2" id="KW-1185">Reference proteome</keyword>
<dbReference type="EMBL" id="CP046565">
    <property type="protein sequence ID" value="QJD29252.1"/>
    <property type="molecule type" value="Genomic_DNA"/>
</dbReference>
<dbReference type="Proteomes" id="UP000503004">
    <property type="component" value="Chromosome"/>
</dbReference>
<dbReference type="InterPro" id="IPR009246">
    <property type="entry name" value="EutC"/>
</dbReference>
<dbReference type="GO" id="GO:0008851">
    <property type="term" value="F:ethanolamine ammonia-lyase activity"/>
    <property type="evidence" value="ECO:0007669"/>
    <property type="project" value="InterPro"/>
</dbReference>
<dbReference type="Pfam" id="PF05985">
    <property type="entry name" value="EutC"/>
    <property type="match status" value="1"/>
</dbReference>
<proteinExistence type="predicted"/>
<organism evidence="1 2">
    <name type="scientific">Methylococcus geothermalis</name>
    <dbReference type="NCBI Taxonomy" id="2681310"/>
    <lineage>
        <taxon>Bacteria</taxon>
        <taxon>Pseudomonadati</taxon>
        <taxon>Pseudomonadota</taxon>
        <taxon>Gammaproteobacteria</taxon>
        <taxon>Methylococcales</taxon>
        <taxon>Methylococcaceae</taxon>
        <taxon>Methylococcus</taxon>
    </lineage>
</organism>
<evidence type="ECO:0000313" key="1">
    <source>
        <dbReference type="EMBL" id="QJD29252.1"/>
    </source>
</evidence>
<reference evidence="2" key="1">
    <citation type="submission" date="2019-12" db="EMBL/GenBank/DDBJ databases">
        <authorList>
            <person name="Awala S.I."/>
            <person name="Rhee S.K."/>
        </authorList>
    </citation>
    <scope>NUCLEOTIDE SEQUENCE [LARGE SCALE GENOMIC DNA]</scope>
    <source>
        <strain evidence="2">IM1</strain>
    </source>
</reference>
<accession>A0A858Q5W3</accession>
<dbReference type="GO" id="GO:0006520">
    <property type="term" value="P:amino acid metabolic process"/>
    <property type="evidence" value="ECO:0007669"/>
    <property type="project" value="InterPro"/>
</dbReference>
<dbReference type="Gene3D" id="3.40.50.11240">
    <property type="entry name" value="Ethanolamine ammonia-lyase light chain (EutC)"/>
    <property type="match status" value="1"/>
</dbReference>
<dbReference type="KEGG" id="metu:GNH96_04240"/>
<name>A0A858Q5W3_9GAMM</name>
<evidence type="ECO:0000313" key="2">
    <source>
        <dbReference type="Proteomes" id="UP000503004"/>
    </source>
</evidence>
<protein>
    <submittedName>
        <fullName evidence="1">Uncharacterized protein</fullName>
    </submittedName>
</protein>
<dbReference type="InterPro" id="IPR042251">
    <property type="entry name" value="EutC_C"/>
</dbReference>
<gene>
    <name evidence="1" type="ORF">GNH96_04240</name>
</gene>